<reference evidence="4 5" key="1">
    <citation type="journal article" date="2016" name="Mol. Biol. Evol.">
        <title>Comparative Genomics of Early-Diverging Mushroom-Forming Fungi Provides Insights into the Origins of Lignocellulose Decay Capabilities.</title>
        <authorList>
            <person name="Nagy L.G."/>
            <person name="Riley R."/>
            <person name="Tritt A."/>
            <person name="Adam C."/>
            <person name="Daum C."/>
            <person name="Floudas D."/>
            <person name="Sun H."/>
            <person name="Yadav J.S."/>
            <person name="Pangilinan J."/>
            <person name="Larsson K.H."/>
            <person name="Matsuura K."/>
            <person name="Barry K."/>
            <person name="Labutti K."/>
            <person name="Kuo R."/>
            <person name="Ohm R.A."/>
            <person name="Bhattacharya S.S."/>
            <person name="Shirouzu T."/>
            <person name="Yoshinaga Y."/>
            <person name="Martin F.M."/>
            <person name="Grigoriev I.V."/>
            <person name="Hibbett D.S."/>
        </authorList>
    </citation>
    <scope>NUCLEOTIDE SEQUENCE [LARGE SCALE GENOMIC DNA]</scope>
    <source>
        <strain evidence="4 5">HHB9708</strain>
    </source>
</reference>
<dbReference type="GO" id="GO:0016491">
    <property type="term" value="F:oxidoreductase activity"/>
    <property type="evidence" value="ECO:0007669"/>
    <property type="project" value="UniProtKB-KW"/>
</dbReference>
<dbReference type="InterPro" id="IPR036812">
    <property type="entry name" value="NAD(P)_OxRdtase_dom_sf"/>
</dbReference>
<proteinExistence type="predicted"/>
<dbReference type="Proteomes" id="UP000076722">
    <property type="component" value="Unassembled WGS sequence"/>
</dbReference>
<dbReference type="STRING" id="1314777.A0A164PAI7"/>
<keyword evidence="5" id="KW-1185">Reference proteome</keyword>
<dbReference type="SUPFAM" id="SSF51430">
    <property type="entry name" value="NAD(P)-linked oxidoreductase"/>
    <property type="match status" value="1"/>
</dbReference>
<sequence length="349" mass="39701">MSSNQIQTSPVEYRRLGNCGLRVSVPIIGGMVFGDPRWQPWVLGEEEAFPILKAAWDLGINTFQTTDVYSNGESERIIAKFIKKFNIPRSKIIILTSCRFVVSENPSEVAWFNHHLADLPQYVNHSGLSRQAIFNCIDASLKRLETDYIDLYQIGRFDPNTPVEETMEALHDLVKMGKIRYIGASSMWTWQFAWMNHVAEQRGWTKFVSMQSQYSLLYREEEREMLSYCKKFGIGLIPWGPMADGRLTRPIDAPLTSRSAAYKSVGLHNHSEPDKEIIKRVEEIANKRGWKMAQVALAWVGGKVSSPIVGITSVERVPEAVIAGKVLTEEEIKYLEEPYQPKPVVGNVY</sequence>
<dbReference type="PANTHER" id="PTHR43364">
    <property type="entry name" value="NADH-SPECIFIC METHYLGLYOXAL REDUCTASE-RELATED"/>
    <property type="match status" value="1"/>
</dbReference>
<dbReference type="PANTHER" id="PTHR43364:SF9">
    <property type="entry name" value="OXIDOREDUCTASE"/>
    <property type="match status" value="1"/>
</dbReference>
<dbReference type="GO" id="GO:0005829">
    <property type="term" value="C:cytosol"/>
    <property type="evidence" value="ECO:0007669"/>
    <property type="project" value="UniProtKB-ARBA"/>
</dbReference>
<feature type="domain" description="NADP-dependent oxidoreductase" evidence="3">
    <location>
        <begin position="28"/>
        <end position="337"/>
    </location>
</feature>
<dbReference type="Pfam" id="PF00248">
    <property type="entry name" value="Aldo_ket_red"/>
    <property type="match status" value="1"/>
</dbReference>
<dbReference type="InterPro" id="IPR023210">
    <property type="entry name" value="NADP_OxRdtase_dom"/>
</dbReference>
<dbReference type="InterPro" id="IPR050523">
    <property type="entry name" value="AKR_Detox_Biosynth"/>
</dbReference>
<protein>
    <submittedName>
        <fullName evidence="4">Aldo/keto reductase</fullName>
    </submittedName>
</protein>
<gene>
    <name evidence="4" type="ORF">SISNIDRAFT_432683</name>
</gene>
<dbReference type="AlphaFoldDB" id="A0A164PAI7"/>
<accession>A0A164PAI7</accession>
<evidence type="ECO:0000256" key="1">
    <source>
        <dbReference type="ARBA" id="ARBA00022857"/>
    </source>
</evidence>
<dbReference type="CDD" id="cd19079">
    <property type="entry name" value="AKR_EcYajO-like"/>
    <property type="match status" value="1"/>
</dbReference>
<keyword evidence="1" id="KW-0521">NADP</keyword>
<name>A0A164PAI7_9AGAM</name>
<evidence type="ECO:0000313" key="4">
    <source>
        <dbReference type="EMBL" id="KZS88530.1"/>
    </source>
</evidence>
<evidence type="ECO:0000259" key="3">
    <source>
        <dbReference type="Pfam" id="PF00248"/>
    </source>
</evidence>
<evidence type="ECO:0000313" key="5">
    <source>
        <dbReference type="Proteomes" id="UP000076722"/>
    </source>
</evidence>
<organism evidence="4 5">
    <name type="scientific">Sistotremastrum niveocremeum HHB9708</name>
    <dbReference type="NCBI Taxonomy" id="1314777"/>
    <lineage>
        <taxon>Eukaryota</taxon>
        <taxon>Fungi</taxon>
        <taxon>Dikarya</taxon>
        <taxon>Basidiomycota</taxon>
        <taxon>Agaricomycotina</taxon>
        <taxon>Agaricomycetes</taxon>
        <taxon>Sistotremastrales</taxon>
        <taxon>Sistotremastraceae</taxon>
        <taxon>Sertulicium</taxon>
        <taxon>Sertulicium niveocremeum</taxon>
    </lineage>
</organism>
<dbReference type="EMBL" id="KV419436">
    <property type="protein sequence ID" value="KZS88530.1"/>
    <property type="molecule type" value="Genomic_DNA"/>
</dbReference>
<evidence type="ECO:0000256" key="2">
    <source>
        <dbReference type="ARBA" id="ARBA00023002"/>
    </source>
</evidence>
<dbReference type="Gene3D" id="3.20.20.100">
    <property type="entry name" value="NADP-dependent oxidoreductase domain"/>
    <property type="match status" value="1"/>
</dbReference>
<keyword evidence="2" id="KW-0560">Oxidoreductase</keyword>
<dbReference type="FunFam" id="3.20.20.100:FF:000004">
    <property type="entry name" value="Oxidoreductase, aldo/keto reductase"/>
    <property type="match status" value="1"/>
</dbReference>